<organism evidence="1 2">
    <name type="scientific">Piscinibacter sakaiensis</name>
    <name type="common">Ideonella sakaiensis</name>
    <dbReference type="NCBI Taxonomy" id="1547922"/>
    <lineage>
        <taxon>Bacteria</taxon>
        <taxon>Pseudomonadati</taxon>
        <taxon>Pseudomonadota</taxon>
        <taxon>Betaproteobacteria</taxon>
        <taxon>Burkholderiales</taxon>
        <taxon>Sphaerotilaceae</taxon>
        <taxon>Piscinibacter</taxon>
    </lineage>
</organism>
<dbReference type="AlphaFoldDB" id="A0A0K8P7F5"/>
<evidence type="ECO:0000313" key="2">
    <source>
        <dbReference type="Proteomes" id="UP000037660"/>
    </source>
</evidence>
<reference evidence="1 2" key="2">
    <citation type="journal article" date="2016" name="Science">
        <title>A bacterium that degrades and assimilates poly(ethylene terephthalate).</title>
        <authorList>
            <person name="Yoshida S."/>
            <person name="Hiraga K."/>
            <person name="Takehana T."/>
            <person name="Taniguchi I."/>
            <person name="Yamaji H."/>
            <person name="Maeda Y."/>
            <person name="Toyohara K."/>
            <person name="Miyamoto K."/>
            <person name="Kimura Y."/>
            <person name="Oda K."/>
        </authorList>
    </citation>
    <scope>NUCLEOTIDE SEQUENCE [LARGE SCALE GENOMIC DNA]</scope>
    <source>
        <strain evidence="2">NBRC 110686 / TISTR 2288 / 201-F6</strain>
    </source>
</reference>
<proteinExistence type="predicted"/>
<dbReference type="Proteomes" id="UP000037660">
    <property type="component" value="Unassembled WGS sequence"/>
</dbReference>
<keyword evidence="2" id="KW-1185">Reference proteome</keyword>
<dbReference type="EMBL" id="BBYR01000079">
    <property type="protein sequence ID" value="GAP38561.1"/>
    <property type="molecule type" value="Genomic_DNA"/>
</dbReference>
<sequence length="256" mass="27496">MVAQVQLVASIGAAASVLNLGVSAGRFAMVLLSLKRMESKIEDISTELQVLAMHHDASFLGRCSHALRRADEAFSLVAPAERRRYWQEADKDLGLLIEEGLQIIEGQGLPLEGPSSTAMTGESRLRTLSVPAVVETLRWLATFSTARAEVLLCLGHARLAGQVSARLADWLAPLPRSAKELAMAQLAGRTLAPSQVQSVTRLAKATSSLVADGHQVAAARAALCHDLETAGVDTTEHMLRLRDDPNAQVLAWTAHR</sequence>
<comment type="caution">
    <text evidence="1">The sequence shown here is derived from an EMBL/GenBank/DDBJ whole genome shotgun (WGS) entry which is preliminary data.</text>
</comment>
<protein>
    <submittedName>
        <fullName evidence="1">Uncharacterized protein</fullName>
    </submittedName>
</protein>
<evidence type="ECO:0000313" key="1">
    <source>
        <dbReference type="EMBL" id="GAP38561.1"/>
    </source>
</evidence>
<accession>A0A0K8P7F5</accession>
<gene>
    <name evidence="1" type="ORF">ISF6_5019</name>
</gene>
<reference evidence="2" key="1">
    <citation type="submission" date="2015-07" db="EMBL/GenBank/DDBJ databases">
        <title>Discovery of a poly(ethylene terephthalate assimilation.</title>
        <authorList>
            <person name="Yoshida S."/>
            <person name="Hiraga K."/>
            <person name="Takehana T."/>
            <person name="Taniguchi I."/>
            <person name="Yamaji H."/>
            <person name="Maeda Y."/>
            <person name="Toyohara K."/>
            <person name="Miyamoto K."/>
            <person name="Kimura Y."/>
            <person name="Oda K."/>
        </authorList>
    </citation>
    <scope>NUCLEOTIDE SEQUENCE [LARGE SCALE GENOMIC DNA]</scope>
    <source>
        <strain evidence="2">NBRC 110686 / TISTR 2288 / 201-F6</strain>
    </source>
</reference>
<name>A0A0K8P7F5_PISS1</name>